<reference evidence="1" key="1">
    <citation type="submission" date="2023-06" db="EMBL/GenBank/DDBJ databases">
        <title>A Treasure from Seagulls: Isolation and Description of Aciduricobacillus qingdaonensis gen. nov., sp. nov., a Rare Obligately Uric Acid-utilizing Member in the Family Bacillaceae.</title>
        <authorList>
            <person name="Liu W."/>
            <person name="Wang B."/>
        </authorList>
    </citation>
    <scope>NUCLEOTIDE SEQUENCE</scope>
    <source>
        <strain evidence="1">44XB</strain>
    </source>
</reference>
<keyword evidence="2" id="KW-1185">Reference proteome</keyword>
<accession>A0ABY9KVB8</accession>
<sequence>MGGQIKIDPAQVNNAINELQQATNSLGVGSPNVIRGRNQLQFVDKLNEIDAQFKQVLTRYQDLLGRSTQMTTQAVNDFEETDRNIASQIHLGG</sequence>
<dbReference type="RefSeq" id="WP_348027620.1">
    <property type="nucleotide sequence ID" value="NZ_CP129113.1"/>
</dbReference>
<dbReference type="EMBL" id="CP129113">
    <property type="protein sequence ID" value="WLV24514.1"/>
    <property type="molecule type" value="Genomic_DNA"/>
</dbReference>
<evidence type="ECO:0000313" key="2">
    <source>
        <dbReference type="Proteomes" id="UP001180087"/>
    </source>
</evidence>
<dbReference type="Pfam" id="PF17279">
    <property type="entry name" value="DUF5344"/>
    <property type="match status" value="1"/>
</dbReference>
<dbReference type="Proteomes" id="UP001180087">
    <property type="component" value="Chromosome"/>
</dbReference>
<dbReference type="InterPro" id="IPR046318">
    <property type="entry name" value="DUF5344"/>
</dbReference>
<proteinExistence type="predicted"/>
<protein>
    <submittedName>
        <fullName evidence="1">YwqI/YxiC family protein</fullName>
    </submittedName>
</protein>
<organism evidence="1 2">
    <name type="scientific">Aciduricibacillus chroicocephali</name>
    <dbReference type="NCBI Taxonomy" id="3054939"/>
    <lineage>
        <taxon>Bacteria</taxon>
        <taxon>Bacillati</taxon>
        <taxon>Bacillota</taxon>
        <taxon>Bacilli</taxon>
        <taxon>Bacillales</taxon>
        <taxon>Bacillaceae</taxon>
        <taxon>Aciduricibacillus</taxon>
    </lineage>
</organism>
<name>A0ABY9KVB8_9BACI</name>
<evidence type="ECO:0000313" key="1">
    <source>
        <dbReference type="EMBL" id="WLV24514.1"/>
    </source>
</evidence>
<gene>
    <name evidence="1" type="ORF">QR721_12850</name>
</gene>
<dbReference type="Gene3D" id="1.10.287.1060">
    <property type="entry name" value="ESAT-6-like"/>
    <property type="match status" value="1"/>
</dbReference>